<evidence type="ECO:0000313" key="1">
    <source>
        <dbReference type="EMBL" id="TBU22554.1"/>
    </source>
</evidence>
<accession>A0A4Q9M6B9</accession>
<protein>
    <submittedName>
        <fullName evidence="1">Uncharacterized protein</fullName>
    </submittedName>
</protein>
<reference evidence="1" key="1">
    <citation type="submission" date="2019-01" db="EMBL/GenBank/DDBJ databases">
        <title>Draft genome sequences of three monokaryotic isolates of the white-rot basidiomycete fungus Dichomitus squalens.</title>
        <authorList>
            <consortium name="DOE Joint Genome Institute"/>
            <person name="Lopez S.C."/>
            <person name="Andreopoulos B."/>
            <person name="Pangilinan J."/>
            <person name="Lipzen A."/>
            <person name="Riley R."/>
            <person name="Ahrendt S."/>
            <person name="Ng V."/>
            <person name="Barry K."/>
            <person name="Daum C."/>
            <person name="Grigoriev I.V."/>
            <person name="Hilden K.S."/>
            <person name="Makela M.R."/>
            <person name="de Vries R.P."/>
        </authorList>
    </citation>
    <scope>NUCLEOTIDE SEQUENCE [LARGE SCALE GENOMIC DNA]</scope>
    <source>
        <strain evidence="1">OM18370.1</strain>
    </source>
</reference>
<name>A0A4Q9M6B9_9APHY</name>
<gene>
    <name evidence="1" type="ORF">BD311DRAFT_770136</name>
</gene>
<sequence>MYATLLVSVQRNRTMSVTTVARPRLRTYPGICAHTRTYRHLRLGGRSVRGEAYHVASNQRL</sequence>
<proteinExistence type="predicted"/>
<dbReference type="Proteomes" id="UP000292957">
    <property type="component" value="Unassembled WGS sequence"/>
</dbReference>
<feature type="non-terminal residue" evidence="1">
    <location>
        <position position="61"/>
    </location>
</feature>
<organism evidence="1">
    <name type="scientific">Dichomitus squalens</name>
    <dbReference type="NCBI Taxonomy" id="114155"/>
    <lineage>
        <taxon>Eukaryota</taxon>
        <taxon>Fungi</taxon>
        <taxon>Dikarya</taxon>
        <taxon>Basidiomycota</taxon>
        <taxon>Agaricomycotina</taxon>
        <taxon>Agaricomycetes</taxon>
        <taxon>Polyporales</taxon>
        <taxon>Polyporaceae</taxon>
        <taxon>Dichomitus</taxon>
    </lineage>
</organism>
<dbReference type="AlphaFoldDB" id="A0A4Q9M6B9"/>
<dbReference type="EMBL" id="ML143537">
    <property type="protein sequence ID" value="TBU22554.1"/>
    <property type="molecule type" value="Genomic_DNA"/>
</dbReference>